<dbReference type="AlphaFoldDB" id="A0A238X5H4"/>
<dbReference type="EMBL" id="FZNQ01000014">
    <property type="protein sequence ID" value="SNR54256.1"/>
    <property type="molecule type" value="Genomic_DNA"/>
</dbReference>
<sequence>MRNGDRLTDVIVVATADFELYHEAVRELRERGLRITTMEPAEIGPNGGGLPAETTVVIATADDRVDLGARGEVSFVAADPSDPRAAIDEALATLRGDEGRTVVEIDPGPQPGIAVLVDDVVIAAFQVPLPEVSAVVAEEVADAADPLVRVGDGDRLKGTRIIADLEDVGGRDGALTVELVDETGTTPYLGRGARGASDLLAAVNVARIEGERVERREIDPTEGEIRRIQDESRRRSNGELTVGEPLARRVAAGELTVEEAVAVKRGDGESDR</sequence>
<evidence type="ECO:0000313" key="1">
    <source>
        <dbReference type="EMBL" id="SNR54256.1"/>
    </source>
</evidence>
<dbReference type="RefSeq" id="WP_394335416.1">
    <property type="nucleotide sequence ID" value="NZ_FZNQ01000014.1"/>
</dbReference>
<protein>
    <submittedName>
        <fullName evidence="1">Uncharacterized protein</fullName>
    </submittedName>
</protein>
<accession>A0A238X5H4</accession>
<proteinExistence type="predicted"/>
<name>A0A238X5H4_HALVU</name>
<reference evidence="1 2" key="1">
    <citation type="submission" date="2017-06" db="EMBL/GenBank/DDBJ databases">
        <authorList>
            <person name="Kim H.J."/>
            <person name="Triplett B.A."/>
        </authorList>
    </citation>
    <scope>NUCLEOTIDE SEQUENCE [LARGE SCALE GENOMIC DNA]</scope>
    <source>
        <strain evidence="1 2">DSM 8800</strain>
    </source>
</reference>
<keyword evidence="2" id="KW-1185">Reference proteome</keyword>
<organism evidence="1 2">
    <name type="scientific">Halorubrum vacuolatum</name>
    <name type="common">Natronobacterium vacuolatum</name>
    <dbReference type="NCBI Taxonomy" id="63740"/>
    <lineage>
        <taxon>Archaea</taxon>
        <taxon>Methanobacteriati</taxon>
        <taxon>Methanobacteriota</taxon>
        <taxon>Stenosarchaea group</taxon>
        <taxon>Halobacteria</taxon>
        <taxon>Halobacteriales</taxon>
        <taxon>Haloferacaceae</taxon>
        <taxon>Halorubrum</taxon>
    </lineage>
</organism>
<dbReference type="Proteomes" id="UP000198397">
    <property type="component" value="Unassembled WGS sequence"/>
</dbReference>
<gene>
    <name evidence="1" type="ORF">SAMN06264855_1144</name>
</gene>
<evidence type="ECO:0000313" key="2">
    <source>
        <dbReference type="Proteomes" id="UP000198397"/>
    </source>
</evidence>